<organism evidence="3 4">
    <name type="scientific">Candidatus Thermochlorobacter aerophilus</name>
    <dbReference type="NCBI Taxonomy" id="1868324"/>
    <lineage>
        <taxon>Bacteria</taxon>
        <taxon>Pseudomonadati</taxon>
        <taxon>Chlorobiota</taxon>
        <taxon>Chlorobiia</taxon>
        <taxon>Chlorobiales</taxon>
        <taxon>Candidatus Thermochlorobacteriaceae</taxon>
        <taxon>Candidatus Thermochlorobacter</taxon>
    </lineage>
</organism>
<dbReference type="Proteomes" id="UP000266389">
    <property type="component" value="Unassembled WGS sequence"/>
</dbReference>
<name>A0A395M2P1_9BACT</name>
<evidence type="ECO:0000313" key="3">
    <source>
        <dbReference type="EMBL" id="RFM25065.1"/>
    </source>
</evidence>
<gene>
    <name evidence="3" type="ORF">D0433_02470</name>
</gene>
<proteinExistence type="predicted"/>
<dbReference type="InterPro" id="IPR050361">
    <property type="entry name" value="MPP/UQCRC_Complex"/>
</dbReference>
<protein>
    <submittedName>
        <fullName evidence="3">Insulinase family protein</fullName>
    </submittedName>
</protein>
<dbReference type="GO" id="GO:0046872">
    <property type="term" value="F:metal ion binding"/>
    <property type="evidence" value="ECO:0007669"/>
    <property type="project" value="InterPro"/>
</dbReference>
<dbReference type="Gene3D" id="3.30.830.10">
    <property type="entry name" value="Metalloenzyme, LuxS/M16 peptidase-like"/>
    <property type="match status" value="2"/>
</dbReference>
<dbReference type="PANTHER" id="PTHR11851:SF224">
    <property type="entry name" value="PROCESSING PROTEASE"/>
    <property type="match status" value="1"/>
</dbReference>
<dbReference type="InterPro" id="IPR011249">
    <property type="entry name" value="Metalloenz_LuxS/M16"/>
</dbReference>
<dbReference type="EMBL" id="PHFL01000010">
    <property type="protein sequence ID" value="RFM25065.1"/>
    <property type="molecule type" value="Genomic_DNA"/>
</dbReference>
<evidence type="ECO:0000313" key="4">
    <source>
        <dbReference type="Proteomes" id="UP000266389"/>
    </source>
</evidence>
<sequence length="478" mass="53301">MNLHNDQIQVMLHTVSPSPFSLDRSRPPHPTRPIHMDFPVWHETVLSNGLKIMVYEQHTSPLVSVRLYSRAGSVYDGAYPTVSTFVFALLTQGTHLRSAEQIAHEAEFLGADLYAWSGVDSATLSLSIMSKYLDRGLALMSDVALHPAFAEREIEFVRQQILHRIQLSKSNAGHLASDAFAKAIYQAHPYSRPAFGTEHTVRAVSREAIVEFYETYVVPNNSFIVVAGDVRSQEIVEKLSDVFGAWQAKPIPAAVTFASPSLPDSPQVILVQKHGAVQSVIMMGHLSIARHHADYLKCYVMNMILGGYFGSRLNLELREKQGYTYNIRSVFDAKAQLGDFHIGTQVRKGVTHLAIQEILDELHELVLYGASEEELQAVKNYIAGNFLLQSESADTILNRMATTELYRLGSNYYHTFLEQIQRLTLDDVHSAAKMYIHPDRLTYVIAGEADAVRANLEKFGTLVTVDAEGNVLPASETT</sequence>
<evidence type="ECO:0000259" key="1">
    <source>
        <dbReference type="Pfam" id="PF00675"/>
    </source>
</evidence>
<accession>A0A395M2P1</accession>
<evidence type="ECO:0000259" key="2">
    <source>
        <dbReference type="Pfam" id="PF05193"/>
    </source>
</evidence>
<dbReference type="SUPFAM" id="SSF63411">
    <property type="entry name" value="LuxS/MPP-like metallohydrolase"/>
    <property type="match status" value="2"/>
</dbReference>
<feature type="domain" description="Peptidase M16 N-terminal" evidence="1">
    <location>
        <begin position="54"/>
        <end position="197"/>
    </location>
</feature>
<dbReference type="PANTHER" id="PTHR11851">
    <property type="entry name" value="METALLOPROTEASE"/>
    <property type="match status" value="1"/>
</dbReference>
<dbReference type="AlphaFoldDB" id="A0A395M2P1"/>
<reference evidence="3 4" key="1">
    <citation type="journal article" date="2011" name="ISME J.">
        <title>Community ecology of hot spring cyanobacterial mats: predominant populations and their functional potential.</title>
        <authorList>
            <person name="Klatt C.G."/>
            <person name="Wood J.M."/>
            <person name="Rusch D.B."/>
            <person name="Bateson M.M."/>
            <person name="Hamamura N."/>
            <person name="Heidelberg J.F."/>
            <person name="Grossman A.R."/>
            <person name="Bhaya D."/>
            <person name="Cohan F.M."/>
            <person name="Kuhl M."/>
            <person name="Bryant D.A."/>
            <person name="Ward D.M."/>
        </authorList>
    </citation>
    <scope>NUCLEOTIDE SEQUENCE [LARGE SCALE GENOMIC DNA]</scope>
    <source>
        <strain evidence="3">OS</strain>
    </source>
</reference>
<dbReference type="InterPro" id="IPR007863">
    <property type="entry name" value="Peptidase_M16_C"/>
</dbReference>
<comment type="caution">
    <text evidence="3">The sequence shown here is derived from an EMBL/GenBank/DDBJ whole genome shotgun (WGS) entry which is preliminary data.</text>
</comment>
<dbReference type="Pfam" id="PF05193">
    <property type="entry name" value="Peptidase_M16_C"/>
    <property type="match status" value="1"/>
</dbReference>
<dbReference type="InterPro" id="IPR011765">
    <property type="entry name" value="Pept_M16_N"/>
</dbReference>
<dbReference type="Pfam" id="PF00675">
    <property type="entry name" value="Peptidase_M16"/>
    <property type="match status" value="1"/>
</dbReference>
<feature type="domain" description="Peptidase M16 C-terminal" evidence="2">
    <location>
        <begin position="204"/>
        <end position="380"/>
    </location>
</feature>